<gene>
    <name evidence="1" type="ORF">DI640_01490</name>
</gene>
<name>A0A2W4Z982_9SPHN</name>
<dbReference type="EMBL" id="QFMX01000001">
    <property type="protein sequence ID" value="PZO77082.1"/>
    <property type="molecule type" value="Genomic_DNA"/>
</dbReference>
<sequence length="1607" mass="167138">MDEDDGMLSAGFAIDTQGAFSELTRFYQFFDAGTIKVLDEMRKVEAATGGMIKLGGARREVAAFSAAAKGELASVRQAAETVAFGVGGLSAAISVTGAAASREARALAREKTLTATAGEALIRTLEREAMALGKTKEEMRAAKIEAIALAANQQGNTDVADRLLAAARQRKFAADSVAEAEEEAGRKVAASAARQEQALRSAAFAHDQFEAAARRGVMAMREQEAAAEKDAATLSRLRAMIDPAAAAQERLNRELSEARRVMTAAGASAEELARAEGMLADRAAVTTQRHDGMAVAARKNGFALQTVALQLPDITQGLLTGQKPMTVFIQQGFQIVQVGMMAQGGLRGFGKELAGLAVRFSPLLIGLAAVGAGFALFNRWVNEGVKNEQLTGGLGKITGGANATKEELHKLKDATITWADTSSALFTVVGKDVAAVFVGDMKTMGKDVKTVLDDLTSYGRQALAGLYAGVAGMKAYLGEVEKGGVLGIGKMLIGQGDPKLIEKTFGAQYNIADKYLTKLGGRVRTEAIKNARERNAKTIGYNEPAKPKTDGHAAQLAREAEATEAQIRNLYKLADAYGVSGAAALIAEARVKAESAAIRKRADIEEFVERQIRLTIAERVKTAAQGSAAMRDEAMLQEQVNSEVAAGVIPAQQAADLMRDRMADLPLLAALEAAHTLKGKEGAFAVGEATKALDGQRAARERLTDAQRKAQLQAAQATGNDQLAYLREELRLIGATDAARTHTLATKQAEQEAGRSNWTGPDAAAWVKTQADIADGQYQLKLQTDALNDSLTYQGDLLDAIATNVSNAASGMADAFGEVGRALGDTVSIYSSFAAQQERLGNAHEQQLIKLKQNTDAEERDASIRRENSIFATKNATAQVGLYGDMTAAAKGFFKEGSDGYKTMATAEKVFRAVEFAMSIRSIAQDAIETITSITNSGARAAAAGAEGVANQSKLPFPANIAAMAATAAALVGAGIAVAGGFGGGKNTLPKANDGTGTVLGDTEAKSESIKRAIDDLKNVDTLMLTSSREMAGLLRSIDSQIGGVASLIVRAGDVNASGGVGEGFKTNAVGSVLKAIVPVFGGALASLFGTKTKVVGSGLSGGPQSLDSILNGGFDASYYSDVEKKKKLFGITTSTKYSTQYSGADAGLENQFTLILKSFNSAISAAAGPLGESTAEIQRRLSGFIVDIGKIDLQGLSGEEIQEKLSAVFGAAADKMALAAFPGFERFQKVGEGAFETLVRVASTVEAVSASLDLLGGSARGLGIDAKLGLADQFDSVSDFNSAADAYFQAFYTKEEQAAAKTAQFAKVFDSLGMAMPATLAGFRELVDAQNLTTSAGQSTYATLLQLAPAFADLKSAMDGAKSAADILAERQDLERKMLELNGDTAAIRALDLAKIDVSNRALQEQVWAIQDAQGAASAAKQLSDAWSSVGDSIDAEIKRIRGLSDGAGGNSFAMAMGEFNAMTNAARGGDQDAAKLLPGLSQALLKLAGDNATSRQELDRVQAQTAASLETTSAVIAAIAKGNPLTGAGTVAAAAVAAQAVAPAQTAANDASDPITQLRNEIAQLRADNNAGHAATAGNTSRMAKKLDDVTSQSGGDAIAIVAAA</sequence>
<accession>A0A2W4Z982</accession>
<evidence type="ECO:0000313" key="2">
    <source>
        <dbReference type="Proteomes" id="UP000249555"/>
    </source>
</evidence>
<proteinExistence type="predicted"/>
<reference evidence="1 2" key="1">
    <citation type="submission" date="2017-08" db="EMBL/GenBank/DDBJ databases">
        <title>Infants hospitalized years apart are colonized by the same room-sourced microbial strains.</title>
        <authorList>
            <person name="Brooks B."/>
            <person name="Olm M.R."/>
            <person name="Firek B.A."/>
            <person name="Baker R."/>
            <person name="Thomas B.C."/>
            <person name="Morowitz M.J."/>
            <person name="Banfield J.F."/>
        </authorList>
    </citation>
    <scope>NUCLEOTIDE SEQUENCE [LARGE SCALE GENOMIC DNA]</scope>
    <source>
        <strain evidence="1">S2_018_000_R3_119</strain>
    </source>
</reference>
<evidence type="ECO:0008006" key="3">
    <source>
        <dbReference type="Google" id="ProtNLM"/>
    </source>
</evidence>
<organism evidence="1 2">
    <name type="scientific">Sphingomonas taxi</name>
    <dbReference type="NCBI Taxonomy" id="1549858"/>
    <lineage>
        <taxon>Bacteria</taxon>
        <taxon>Pseudomonadati</taxon>
        <taxon>Pseudomonadota</taxon>
        <taxon>Alphaproteobacteria</taxon>
        <taxon>Sphingomonadales</taxon>
        <taxon>Sphingomonadaceae</taxon>
        <taxon>Sphingomonas</taxon>
    </lineage>
</organism>
<comment type="caution">
    <text evidence="1">The sequence shown here is derived from an EMBL/GenBank/DDBJ whole genome shotgun (WGS) entry which is preliminary data.</text>
</comment>
<dbReference type="Proteomes" id="UP000249555">
    <property type="component" value="Unassembled WGS sequence"/>
</dbReference>
<protein>
    <recommendedName>
        <fullName evidence="3">Bacteriophage tail tape measure N-terminal domain-containing protein</fullName>
    </recommendedName>
</protein>
<evidence type="ECO:0000313" key="1">
    <source>
        <dbReference type="EMBL" id="PZO77082.1"/>
    </source>
</evidence>